<dbReference type="PANTHER" id="PTHR33332">
    <property type="entry name" value="REVERSE TRANSCRIPTASE DOMAIN-CONTAINING PROTEIN"/>
    <property type="match status" value="1"/>
</dbReference>
<dbReference type="AlphaFoldDB" id="A0AAV7N282"/>
<feature type="region of interest" description="Disordered" evidence="1">
    <location>
        <begin position="1"/>
        <end position="27"/>
    </location>
</feature>
<keyword evidence="3" id="KW-1185">Reference proteome</keyword>
<accession>A0AAV7N282</accession>
<name>A0AAV7N282_PLEWA</name>
<comment type="caution">
    <text evidence="2">The sequence shown here is derived from an EMBL/GenBank/DDBJ whole genome shotgun (WGS) entry which is preliminary data.</text>
</comment>
<organism evidence="2 3">
    <name type="scientific">Pleurodeles waltl</name>
    <name type="common">Iberian ribbed newt</name>
    <dbReference type="NCBI Taxonomy" id="8319"/>
    <lineage>
        <taxon>Eukaryota</taxon>
        <taxon>Metazoa</taxon>
        <taxon>Chordata</taxon>
        <taxon>Craniata</taxon>
        <taxon>Vertebrata</taxon>
        <taxon>Euteleostomi</taxon>
        <taxon>Amphibia</taxon>
        <taxon>Batrachia</taxon>
        <taxon>Caudata</taxon>
        <taxon>Salamandroidea</taxon>
        <taxon>Salamandridae</taxon>
        <taxon>Pleurodelinae</taxon>
        <taxon>Pleurodeles</taxon>
    </lineage>
</organism>
<dbReference type="Proteomes" id="UP001066276">
    <property type="component" value="Chromosome 9"/>
</dbReference>
<reference evidence="2" key="1">
    <citation type="journal article" date="2022" name="bioRxiv">
        <title>Sequencing and chromosome-scale assembly of the giantPleurodeles waltlgenome.</title>
        <authorList>
            <person name="Brown T."/>
            <person name="Elewa A."/>
            <person name="Iarovenko S."/>
            <person name="Subramanian E."/>
            <person name="Araus A.J."/>
            <person name="Petzold A."/>
            <person name="Susuki M."/>
            <person name="Suzuki K.-i.T."/>
            <person name="Hayashi T."/>
            <person name="Toyoda A."/>
            <person name="Oliveira C."/>
            <person name="Osipova E."/>
            <person name="Leigh N.D."/>
            <person name="Simon A."/>
            <person name="Yun M.H."/>
        </authorList>
    </citation>
    <scope>NUCLEOTIDE SEQUENCE</scope>
    <source>
        <strain evidence="2">20211129_DDA</strain>
        <tissue evidence="2">Liver</tissue>
    </source>
</reference>
<sequence length="190" mass="20805">MTGFRPGPSLGSSRHASPPRGCSSDSQGRIQADLRNRVPCLTLASSSGPPRLTVKSLGITLDSNVTMQDHIKKKTNNTFHSLKLLHKIKTFITHDDLKQATQALVLSRLDYGISILTGTAKSQLAPMRSTLHAAARLVTGIKKYDHISPALKSLNWLSIEARCSFRTACLTHKALHTGKAEYLAKKKEDH</sequence>
<proteinExistence type="predicted"/>
<gene>
    <name evidence="2" type="ORF">NDU88_004145</name>
</gene>
<protein>
    <submittedName>
        <fullName evidence="2">Uncharacterized protein</fullName>
    </submittedName>
</protein>
<evidence type="ECO:0000256" key="1">
    <source>
        <dbReference type="SAM" id="MobiDB-lite"/>
    </source>
</evidence>
<evidence type="ECO:0000313" key="3">
    <source>
        <dbReference type="Proteomes" id="UP001066276"/>
    </source>
</evidence>
<evidence type="ECO:0000313" key="2">
    <source>
        <dbReference type="EMBL" id="KAJ1106745.1"/>
    </source>
</evidence>
<dbReference type="EMBL" id="JANPWB010000013">
    <property type="protein sequence ID" value="KAJ1106745.1"/>
    <property type="molecule type" value="Genomic_DNA"/>
</dbReference>